<sequence length="58" mass="6570">MSLLESSNSALSSFYPVFSSQSDTSWHLWHSRLGHPNSSRLKSMFQQNLLGNKPIVFS</sequence>
<reference evidence="2" key="1">
    <citation type="submission" date="2022-08" db="EMBL/GenBank/DDBJ databases">
        <authorList>
            <person name="Gutierrez-Valencia J."/>
        </authorList>
    </citation>
    <scope>NUCLEOTIDE SEQUENCE</scope>
</reference>
<evidence type="ECO:0000313" key="2">
    <source>
        <dbReference type="EMBL" id="CAI0465917.1"/>
    </source>
</evidence>
<proteinExistence type="predicted"/>
<keyword evidence="3" id="KW-1185">Reference proteome</keyword>
<feature type="non-terminal residue" evidence="2">
    <location>
        <position position="58"/>
    </location>
</feature>
<organism evidence="2 3">
    <name type="scientific">Linum tenue</name>
    <dbReference type="NCBI Taxonomy" id="586396"/>
    <lineage>
        <taxon>Eukaryota</taxon>
        <taxon>Viridiplantae</taxon>
        <taxon>Streptophyta</taxon>
        <taxon>Embryophyta</taxon>
        <taxon>Tracheophyta</taxon>
        <taxon>Spermatophyta</taxon>
        <taxon>Magnoliopsida</taxon>
        <taxon>eudicotyledons</taxon>
        <taxon>Gunneridae</taxon>
        <taxon>Pentapetalae</taxon>
        <taxon>rosids</taxon>
        <taxon>fabids</taxon>
        <taxon>Malpighiales</taxon>
        <taxon>Linaceae</taxon>
        <taxon>Linum</taxon>
    </lineage>
</organism>
<protein>
    <recommendedName>
        <fullName evidence="1">GAG-pre-integrase domain-containing protein</fullName>
    </recommendedName>
</protein>
<gene>
    <name evidence="2" type="ORF">LITE_LOCUS36805</name>
</gene>
<evidence type="ECO:0000313" key="3">
    <source>
        <dbReference type="Proteomes" id="UP001154282"/>
    </source>
</evidence>
<feature type="domain" description="GAG-pre-integrase" evidence="1">
    <location>
        <begin position="4"/>
        <end position="55"/>
    </location>
</feature>
<dbReference type="AlphaFoldDB" id="A0AAV0P5K4"/>
<dbReference type="Pfam" id="PF13976">
    <property type="entry name" value="gag_pre-integrs"/>
    <property type="match status" value="1"/>
</dbReference>
<comment type="caution">
    <text evidence="2">The sequence shown here is derived from an EMBL/GenBank/DDBJ whole genome shotgun (WGS) entry which is preliminary data.</text>
</comment>
<evidence type="ECO:0000259" key="1">
    <source>
        <dbReference type="Pfam" id="PF13976"/>
    </source>
</evidence>
<name>A0AAV0P5K4_9ROSI</name>
<accession>A0AAV0P5K4</accession>
<dbReference type="InterPro" id="IPR025724">
    <property type="entry name" value="GAG-pre-integrase_dom"/>
</dbReference>
<dbReference type="Proteomes" id="UP001154282">
    <property type="component" value="Unassembled WGS sequence"/>
</dbReference>
<dbReference type="EMBL" id="CAMGYJ010000008">
    <property type="protein sequence ID" value="CAI0465917.1"/>
    <property type="molecule type" value="Genomic_DNA"/>
</dbReference>